<dbReference type="GO" id="GO:0016747">
    <property type="term" value="F:acyltransferase activity, transferring groups other than amino-acyl groups"/>
    <property type="evidence" value="ECO:0007669"/>
    <property type="project" value="InterPro"/>
</dbReference>
<evidence type="ECO:0000313" key="2">
    <source>
        <dbReference type="EMBL" id="QEV16374.1"/>
    </source>
</evidence>
<organism evidence="2 3">
    <name type="scientific">Streptomyces alboniger</name>
    <dbReference type="NCBI Taxonomy" id="132473"/>
    <lineage>
        <taxon>Bacteria</taxon>
        <taxon>Bacillati</taxon>
        <taxon>Actinomycetota</taxon>
        <taxon>Actinomycetes</taxon>
        <taxon>Kitasatosporales</taxon>
        <taxon>Streptomycetaceae</taxon>
        <taxon>Streptomyces</taxon>
        <taxon>Streptomyces aurantiacus group</taxon>
    </lineage>
</organism>
<dbReference type="Pfam" id="PF00583">
    <property type="entry name" value="Acetyltransf_1"/>
    <property type="match status" value="1"/>
</dbReference>
<proteinExistence type="predicted"/>
<dbReference type="InterPro" id="IPR000182">
    <property type="entry name" value="GNAT_dom"/>
</dbReference>
<dbReference type="InterPro" id="IPR016181">
    <property type="entry name" value="Acyl_CoA_acyltransferase"/>
</dbReference>
<sequence>MDHAAVLAAYDRQIRQDARSEGHGPAVERVGGVVRQTGSESDWNGVLWADIDATTADAVIAEQVRHYTDAGREFEWKLHSHDRPADLAGRLLAAGFVADPQETVMVAQAESLPAAPELPEGIRLVPVTDAVGVDLMAQAHLAAFGEGDAALSEHLAKRVLAQLTETPDEIVAVVAMAGERPVCGARMEFCPGTDFAGLWGGGTDPRWRGKGIYRATVAYRARIAAERGYRYLQVDASDDSRPILDRLGFSTLCTTTPYVYQP</sequence>
<dbReference type="EMBL" id="CP023695">
    <property type="protein sequence ID" value="QEV16374.1"/>
    <property type="molecule type" value="Genomic_DNA"/>
</dbReference>
<dbReference type="CDD" id="cd04301">
    <property type="entry name" value="NAT_SF"/>
    <property type="match status" value="1"/>
</dbReference>
<accession>A0A5J6HDM6</accession>
<feature type="domain" description="N-acetyltransferase" evidence="1">
    <location>
        <begin position="131"/>
        <end position="262"/>
    </location>
</feature>
<dbReference type="Gene3D" id="3.40.630.30">
    <property type="match status" value="1"/>
</dbReference>
<evidence type="ECO:0000313" key="3">
    <source>
        <dbReference type="Proteomes" id="UP000326553"/>
    </source>
</evidence>
<dbReference type="AlphaFoldDB" id="A0A5J6HDM6"/>
<protein>
    <submittedName>
        <fullName evidence="2">N-acetyltransferase</fullName>
    </submittedName>
</protein>
<name>A0A5J6HDM6_STRAD</name>
<gene>
    <name evidence="2" type="ORF">CP975_01605</name>
</gene>
<keyword evidence="3" id="KW-1185">Reference proteome</keyword>
<dbReference type="OrthoDB" id="164800at2"/>
<dbReference type="SUPFAM" id="SSF55729">
    <property type="entry name" value="Acyl-CoA N-acyltransferases (Nat)"/>
    <property type="match status" value="1"/>
</dbReference>
<dbReference type="PROSITE" id="PS51186">
    <property type="entry name" value="GNAT"/>
    <property type="match status" value="1"/>
</dbReference>
<dbReference type="RefSeq" id="WP_055530273.1">
    <property type="nucleotide sequence ID" value="NZ_CP023695.1"/>
</dbReference>
<evidence type="ECO:0000259" key="1">
    <source>
        <dbReference type="PROSITE" id="PS51186"/>
    </source>
</evidence>
<reference evidence="2 3" key="1">
    <citation type="submission" date="2017-09" db="EMBL/GenBank/DDBJ databases">
        <authorList>
            <person name="Lee N."/>
            <person name="Cho B.-K."/>
        </authorList>
    </citation>
    <scope>NUCLEOTIDE SEQUENCE [LARGE SCALE GENOMIC DNA]</scope>
    <source>
        <strain evidence="2 3">ATCC 12461</strain>
    </source>
</reference>
<dbReference type="KEGG" id="salw:CP975_01605"/>
<dbReference type="Proteomes" id="UP000326553">
    <property type="component" value="Chromosome"/>
</dbReference>
<keyword evidence="2" id="KW-0808">Transferase</keyword>